<dbReference type="Proteomes" id="UP000233469">
    <property type="component" value="Unassembled WGS sequence"/>
</dbReference>
<dbReference type="VEuPathDB" id="FungiDB:RhiirA1_425609"/>
<feature type="domain" description="Attractin/MKLN-like beta-propeller" evidence="6">
    <location>
        <begin position="100"/>
        <end position="368"/>
    </location>
</feature>
<evidence type="ECO:0000256" key="4">
    <source>
        <dbReference type="SAM" id="Phobius"/>
    </source>
</evidence>
<gene>
    <name evidence="7" type="ORF">RhiirC2_754121</name>
</gene>
<accession>A0A2N1MWP9</accession>
<feature type="transmembrane region" description="Helical" evidence="4">
    <location>
        <begin position="378"/>
        <end position="405"/>
    </location>
</feature>
<reference evidence="7 8" key="1">
    <citation type="submission" date="2016-04" db="EMBL/GenBank/DDBJ databases">
        <title>Genome analyses suggest a sexual origin of heterokaryosis in a supposedly ancient asexual fungus.</title>
        <authorList>
            <person name="Ropars J."/>
            <person name="Sedzielewska K."/>
            <person name="Noel J."/>
            <person name="Charron P."/>
            <person name="Farinelli L."/>
            <person name="Marton T."/>
            <person name="Kruger M."/>
            <person name="Pelin A."/>
            <person name="Brachmann A."/>
            <person name="Corradi N."/>
        </authorList>
    </citation>
    <scope>NUCLEOTIDE SEQUENCE [LARGE SCALE GENOMIC DNA]</scope>
    <source>
        <strain evidence="7 8">C2</strain>
    </source>
</reference>
<feature type="compositionally biased region" description="Polar residues" evidence="3">
    <location>
        <begin position="440"/>
        <end position="481"/>
    </location>
</feature>
<dbReference type="Pfam" id="PF24981">
    <property type="entry name" value="Beta-prop_ATRN-LZTR1"/>
    <property type="match status" value="1"/>
</dbReference>
<evidence type="ECO:0000256" key="1">
    <source>
        <dbReference type="ARBA" id="ARBA00022441"/>
    </source>
</evidence>
<reference evidence="7 8" key="2">
    <citation type="submission" date="2017-10" db="EMBL/GenBank/DDBJ databases">
        <title>Extensive intraspecific genome diversity in a model arbuscular mycorrhizal fungus.</title>
        <authorList>
            <person name="Chen E.C.H."/>
            <person name="Morin E."/>
            <person name="Baudet D."/>
            <person name="Noel J."/>
            <person name="Ndikumana S."/>
            <person name="Charron P."/>
            <person name="St-Onge C."/>
            <person name="Giorgi J."/>
            <person name="Grigoriev I.V."/>
            <person name="Roux C."/>
            <person name="Martin F.M."/>
            <person name="Corradi N."/>
        </authorList>
    </citation>
    <scope>NUCLEOTIDE SEQUENCE [LARGE SCALE GENOMIC DNA]</scope>
    <source>
        <strain evidence="7 8">C2</strain>
    </source>
</reference>
<dbReference type="EMBL" id="LLXL01001150">
    <property type="protein sequence ID" value="PKK66057.1"/>
    <property type="molecule type" value="Genomic_DNA"/>
</dbReference>
<feature type="region of interest" description="Disordered" evidence="3">
    <location>
        <begin position="419"/>
        <end position="514"/>
    </location>
</feature>
<keyword evidence="1" id="KW-0880">Kelch repeat</keyword>
<feature type="signal peptide" evidence="5">
    <location>
        <begin position="1"/>
        <end position="22"/>
    </location>
</feature>
<dbReference type="PANTHER" id="PTHR46093:SF18">
    <property type="entry name" value="FIBRONECTIN TYPE-III DOMAIN-CONTAINING PROTEIN"/>
    <property type="match status" value="1"/>
</dbReference>
<protein>
    <submittedName>
        <fullName evidence="7">Galactose oxidase</fullName>
    </submittedName>
</protein>
<dbReference type="AlphaFoldDB" id="A0A2N1MWP9"/>
<dbReference type="OrthoDB" id="432528at2759"/>
<dbReference type="SUPFAM" id="SSF117281">
    <property type="entry name" value="Kelch motif"/>
    <property type="match status" value="1"/>
</dbReference>
<evidence type="ECO:0000313" key="7">
    <source>
        <dbReference type="EMBL" id="PKK66057.1"/>
    </source>
</evidence>
<evidence type="ECO:0000256" key="2">
    <source>
        <dbReference type="ARBA" id="ARBA00022737"/>
    </source>
</evidence>
<keyword evidence="2" id="KW-0677">Repeat</keyword>
<feature type="compositionally biased region" description="Basic and acidic residues" evidence="3">
    <location>
        <begin position="425"/>
        <end position="437"/>
    </location>
</feature>
<name>A0A2N1MWP9_9GLOM</name>
<keyword evidence="4" id="KW-0472">Membrane</keyword>
<evidence type="ECO:0000259" key="6">
    <source>
        <dbReference type="Pfam" id="PF24981"/>
    </source>
</evidence>
<organism evidence="7 8">
    <name type="scientific">Rhizophagus irregularis</name>
    <dbReference type="NCBI Taxonomy" id="588596"/>
    <lineage>
        <taxon>Eukaryota</taxon>
        <taxon>Fungi</taxon>
        <taxon>Fungi incertae sedis</taxon>
        <taxon>Mucoromycota</taxon>
        <taxon>Glomeromycotina</taxon>
        <taxon>Glomeromycetes</taxon>
        <taxon>Glomerales</taxon>
        <taxon>Glomeraceae</taxon>
        <taxon>Rhizophagus</taxon>
    </lineage>
</organism>
<sequence length="514" mass="56918">MFYVFLLQFFVISFSLTILVESATNARYAHVSALINDQLFIIGGQPTSFQLKGSNDVFYLDLKKSFNLQDPSLVDITRTSGMPLTISWASSTIVNKDGILIYGGYTWSLNSGNLDNGDNALYLFNATTKQWTIPTVSGAPPPKRREMKIVSDNNENIFIYGGIQLGENPQWYTDMNILDAQSEFRWELIQMKNSPTYPRADYTATMLPNGVIVYIGGRTRAVRDASILETELNIKQITLYDTKDATWYPMETSGELIDNRNSHSAVLTPDGKIIIYGGAQGPNLITASPSLAILDTSTSVYTWSVPTISSQFSPPPLILHTADLYGDYMIVAFGNVTNGATSPVEINSGIYMLDTKTFSWITSYTPNSTSPSDKNDPISIGIIIGIVCAIIVFLVVASIIGWIFYKRYRENNNIEHAIPTPGSGMDRDERDERDEFGGNRISNITSVTDNSNNENVRNSSTTDVTVISHSRPTSTYKSTSNYGSTPYVPSYTPPPYYTPHGGFTPKNPPYSTRN</sequence>
<dbReference type="InterPro" id="IPR056737">
    <property type="entry name" value="Beta-prop_ATRN-MKLN-like"/>
</dbReference>
<keyword evidence="5" id="KW-0732">Signal</keyword>
<dbReference type="Gene3D" id="2.120.10.80">
    <property type="entry name" value="Kelch-type beta propeller"/>
    <property type="match status" value="2"/>
</dbReference>
<dbReference type="InterPro" id="IPR015915">
    <property type="entry name" value="Kelch-typ_b-propeller"/>
</dbReference>
<dbReference type="VEuPathDB" id="FungiDB:FUN_000069"/>
<dbReference type="PANTHER" id="PTHR46093">
    <property type="entry name" value="ACYL-COA-BINDING DOMAIN-CONTAINING PROTEIN 5"/>
    <property type="match status" value="1"/>
</dbReference>
<comment type="caution">
    <text evidence="7">The sequence shown here is derived from an EMBL/GenBank/DDBJ whole genome shotgun (WGS) entry which is preliminary data.</text>
</comment>
<evidence type="ECO:0000256" key="5">
    <source>
        <dbReference type="SAM" id="SignalP"/>
    </source>
</evidence>
<dbReference type="VEuPathDB" id="FungiDB:RhiirFUN_017483"/>
<feature type="chain" id="PRO_5014981382" evidence="5">
    <location>
        <begin position="23"/>
        <end position="514"/>
    </location>
</feature>
<evidence type="ECO:0000313" key="8">
    <source>
        <dbReference type="Proteomes" id="UP000233469"/>
    </source>
</evidence>
<keyword evidence="4" id="KW-1133">Transmembrane helix</keyword>
<evidence type="ECO:0000256" key="3">
    <source>
        <dbReference type="SAM" id="MobiDB-lite"/>
    </source>
</evidence>
<keyword evidence="4" id="KW-0812">Transmembrane</keyword>
<proteinExistence type="predicted"/>